<keyword evidence="3" id="KW-0805">Transcription regulation</keyword>
<dbReference type="CDD" id="cd12148">
    <property type="entry name" value="fungal_TF_MHR"/>
    <property type="match status" value="1"/>
</dbReference>
<dbReference type="GeneID" id="81585388"/>
<reference evidence="6" key="1">
    <citation type="journal article" date="2023" name="IMA Fungus">
        <title>Comparative genomic study of the Penicillium genus elucidates a diverse pangenome and 15 lateral gene transfer events.</title>
        <authorList>
            <person name="Petersen C."/>
            <person name="Sorensen T."/>
            <person name="Nielsen M.R."/>
            <person name="Sondergaard T.E."/>
            <person name="Sorensen J.L."/>
            <person name="Fitzpatrick D.A."/>
            <person name="Frisvad J.C."/>
            <person name="Nielsen K.L."/>
        </authorList>
    </citation>
    <scope>NUCLEOTIDE SEQUENCE</scope>
    <source>
        <strain evidence="6">IBT 12815</strain>
    </source>
</reference>
<keyword evidence="7" id="KW-1185">Reference proteome</keyword>
<keyword evidence="5" id="KW-0539">Nucleus</keyword>
<evidence type="ECO:0000313" key="6">
    <source>
        <dbReference type="EMBL" id="KAJ5607469.1"/>
    </source>
</evidence>
<protein>
    <submittedName>
        <fullName evidence="6">Uncharacterized protein</fullName>
    </submittedName>
</protein>
<keyword evidence="2" id="KW-0479">Metal-binding</keyword>
<dbReference type="EMBL" id="JAQJAE010000002">
    <property type="protein sequence ID" value="KAJ5607469.1"/>
    <property type="molecule type" value="Genomic_DNA"/>
</dbReference>
<dbReference type="PANTHER" id="PTHR31001:SF50">
    <property type="entry name" value="ZN(II)2CYS6 TRANSCRIPTION FACTOR (EUROFUNG)"/>
    <property type="match status" value="1"/>
</dbReference>
<dbReference type="Proteomes" id="UP001213799">
    <property type="component" value="Unassembled WGS sequence"/>
</dbReference>
<organism evidence="6 7">
    <name type="scientific">Penicillium hordei</name>
    <dbReference type="NCBI Taxonomy" id="40994"/>
    <lineage>
        <taxon>Eukaryota</taxon>
        <taxon>Fungi</taxon>
        <taxon>Dikarya</taxon>
        <taxon>Ascomycota</taxon>
        <taxon>Pezizomycotina</taxon>
        <taxon>Eurotiomycetes</taxon>
        <taxon>Eurotiomycetidae</taxon>
        <taxon>Eurotiales</taxon>
        <taxon>Aspergillaceae</taxon>
        <taxon>Penicillium</taxon>
    </lineage>
</organism>
<name>A0AAD6H3G8_9EURO</name>
<dbReference type="PANTHER" id="PTHR31001">
    <property type="entry name" value="UNCHARACTERIZED TRANSCRIPTIONAL REGULATORY PROTEIN"/>
    <property type="match status" value="1"/>
</dbReference>
<evidence type="ECO:0000256" key="2">
    <source>
        <dbReference type="ARBA" id="ARBA00022723"/>
    </source>
</evidence>
<proteinExistence type="predicted"/>
<evidence type="ECO:0000256" key="1">
    <source>
        <dbReference type="ARBA" id="ARBA00004123"/>
    </source>
</evidence>
<gene>
    <name evidence="6" type="ORF">N7537_004088</name>
</gene>
<sequence>MPLNVNDTDLDLDMSELPESRKGFTDMTFCLVSFELANVFRRIVHVPSRSAQPNFSFSALADEQKEEWIAQCRQRMQDTYIANANISLPPVWVAATLTRLILSKMSFMAYRSFQGVDGSERWSQQIKDKLFLASVEVVEYANQLNNDPRAQKWSWLFGTYVEWYSITSLLSELCKSTQGELVERAWKAIDVLVDTQVGDAQTDPRRAFLRRPVRGLMVKAMMAREQALMAEPCLSVPRSSKPFAAYPAIDKLLDWANLSRALSRQVQSPNAKNTTMHDTFAHSSQQDVSGLLGMGFDCLMTDDIDPRVPVYGQLQPGAWVDEQDSRRLAHQDTTQVVPIGANHQQDILSMCETGNEDIWTEILPGYETHNGGFSSAIE</sequence>
<dbReference type="GO" id="GO:0046872">
    <property type="term" value="F:metal ion binding"/>
    <property type="evidence" value="ECO:0007669"/>
    <property type="project" value="UniProtKB-KW"/>
</dbReference>
<accession>A0AAD6H3G8</accession>
<evidence type="ECO:0000256" key="4">
    <source>
        <dbReference type="ARBA" id="ARBA00023163"/>
    </source>
</evidence>
<evidence type="ECO:0000313" key="7">
    <source>
        <dbReference type="Proteomes" id="UP001213799"/>
    </source>
</evidence>
<dbReference type="AlphaFoldDB" id="A0AAD6H3G8"/>
<evidence type="ECO:0000256" key="5">
    <source>
        <dbReference type="ARBA" id="ARBA00023242"/>
    </source>
</evidence>
<keyword evidence="4" id="KW-0804">Transcription</keyword>
<dbReference type="InterPro" id="IPR050613">
    <property type="entry name" value="Sec_Metabolite_Reg"/>
</dbReference>
<dbReference type="RefSeq" id="XP_056754894.1">
    <property type="nucleotide sequence ID" value="XM_056895146.1"/>
</dbReference>
<dbReference type="GO" id="GO:0005634">
    <property type="term" value="C:nucleus"/>
    <property type="evidence" value="ECO:0007669"/>
    <property type="project" value="UniProtKB-SubCell"/>
</dbReference>
<comment type="caution">
    <text evidence="6">The sequence shown here is derived from an EMBL/GenBank/DDBJ whole genome shotgun (WGS) entry which is preliminary data.</text>
</comment>
<evidence type="ECO:0000256" key="3">
    <source>
        <dbReference type="ARBA" id="ARBA00023015"/>
    </source>
</evidence>
<reference evidence="6" key="2">
    <citation type="submission" date="2023-01" db="EMBL/GenBank/DDBJ databases">
        <authorList>
            <person name="Petersen C."/>
        </authorList>
    </citation>
    <scope>NUCLEOTIDE SEQUENCE</scope>
    <source>
        <strain evidence="6">IBT 12815</strain>
    </source>
</reference>
<comment type="subcellular location">
    <subcellularLocation>
        <location evidence="1">Nucleus</location>
    </subcellularLocation>
</comment>